<feature type="domain" description="SLH" evidence="4">
    <location>
        <begin position="523"/>
        <end position="600"/>
    </location>
</feature>
<feature type="region of interest" description="Disordered" evidence="2">
    <location>
        <begin position="128"/>
        <end position="274"/>
    </location>
</feature>
<evidence type="ECO:0000313" key="6">
    <source>
        <dbReference type="Proteomes" id="UP001318860"/>
    </source>
</evidence>
<protein>
    <recommendedName>
        <fullName evidence="4">SLH domain-containing protein</fullName>
    </recommendedName>
</protein>
<dbReference type="Proteomes" id="UP001318860">
    <property type="component" value="Unassembled WGS sequence"/>
</dbReference>
<proteinExistence type="predicted"/>
<feature type="coiled-coil region" evidence="1">
    <location>
        <begin position="842"/>
        <end position="895"/>
    </location>
</feature>
<dbReference type="PROSITE" id="PS51272">
    <property type="entry name" value="SLH"/>
    <property type="match status" value="1"/>
</dbReference>
<evidence type="ECO:0000259" key="4">
    <source>
        <dbReference type="PROSITE" id="PS51272"/>
    </source>
</evidence>
<organism evidence="5 6">
    <name type="scientific">Rehmannia glutinosa</name>
    <name type="common">Chinese foxglove</name>
    <dbReference type="NCBI Taxonomy" id="99300"/>
    <lineage>
        <taxon>Eukaryota</taxon>
        <taxon>Viridiplantae</taxon>
        <taxon>Streptophyta</taxon>
        <taxon>Embryophyta</taxon>
        <taxon>Tracheophyta</taxon>
        <taxon>Spermatophyta</taxon>
        <taxon>Magnoliopsida</taxon>
        <taxon>eudicotyledons</taxon>
        <taxon>Gunneridae</taxon>
        <taxon>Pentapetalae</taxon>
        <taxon>asterids</taxon>
        <taxon>lamiids</taxon>
        <taxon>Lamiales</taxon>
        <taxon>Orobanchaceae</taxon>
        <taxon>Rehmannieae</taxon>
        <taxon>Rehmannia</taxon>
    </lineage>
</organism>
<feature type="transmembrane region" description="Helical" evidence="3">
    <location>
        <begin position="101"/>
        <end position="123"/>
    </location>
</feature>
<evidence type="ECO:0000313" key="5">
    <source>
        <dbReference type="EMBL" id="KAK6117620.1"/>
    </source>
</evidence>
<keyword evidence="3" id="KW-0472">Membrane</keyword>
<feature type="compositionally biased region" description="Polar residues" evidence="2">
    <location>
        <begin position="252"/>
        <end position="262"/>
    </location>
</feature>
<reference evidence="5 6" key="1">
    <citation type="journal article" date="2021" name="Comput. Struct. Biotechnol. J.">
        <title>De novo genome assembly of the potent medicinal plant Rehmannia glutinosa using nanopore technology.</title>
        <authorList>
            <person name="Ma L."/>
            <person name="Dong C."/>
            <person name="Song C."/>
            <person name="Wang X."/>
            <person name="Zheng X."/>
            <person name="Niu Y."/>
            <person name="Chen S."/>
            <person name="Feng W."/>
        </authorList>
    </citation>
    <scope>NUCLEOTIDE SEQUENCE [LARGE SCALE GENOMIC DNA]</scope>
    <source>
        <strain evidence="5">DH-2019</strain>
    </source>
</reference>
<dbReference type="PANTHER" id="PTHR33740:SF3">
    <property type="entry name" value="GPI-ANCHORED ADHESIN-LIKE PROTEIN"/>
    <property type="match status" value="1"/>
</dbReference>
<evidence type="ECO:0000256" key="2">
    <source>
        <dbReference type="SAM" id="MobiDB-lite"/>
    </source>
</evidence>
<accession>A0ABR0U547</accession>
<keyword evidence="6" id="KW-1185">Reference proteome</keyword>
<keyword evidence="3" id="KW-0812">Transmembrane</keyword>
<feature type="coiled-coil region" evidence="1">
    <location>
        <begin position="719"/>
        <end position="813"/>
    </location>
</feature>
<name>A0ABR0U547_REHGL</name>
<feature type="compositionally biased region" description="Polar residues" evidence="2">
    <location>
        <begin position="381"/>
        <end position="394"/>
    </location>
</feature>
<evidence type="ECO:0000256" key="1">
    <source>
        <dbReference type="SAM" id="Coils"/>
    </source>
</evidence>
<sequence length="942" mass="102347">MNALTTTTTFCPSSFQLKLALGSRKYPLAFVRTRFPELDRRRVNFVSMVVRNSDVNGNGLERRGSGNSSWANLNSSADGFSGWANADAEGHSGDSKPKKSLLGILGTGAAGVLLVAGLTFAALSMSKRGTSGAKKEMVPLTTQQEKSLSSDDNPNQVEEQKNGEEVGMLESSSEESKTGTNRDPSLYIENSEAIESRISDDTSVRQSSEDGDGYIPKAVQRETAIGDSSVSLEATDKPPTSDITGGSLALPSIQSNDGSIPSENPGEPAAEKLGDTKILEKSVFDANPENIVTDHPNVVSSLNERENSNLSLNPSSVGPSMLNISDKSELDAVMESSVIDEEFVESRSVLSTSDVQGSKELLTVDVGPSKLLEVSVDGDDQSPTGGNPNGTASTGAPLVPEVAYQSASEHLENDYNDISVSQSFIDSKNPGNFFTSAGIPAPSVVSAALQPPPGKVLVPAVIDQLQSQALSALQVLKVIEDDVQPGDLCTRREYARWLVLASSALSRNTTSKVYPAMYIENVSELAFDDITPEDPDFPSIQGLAEAGLIASKLSRRDMQSHGDEDPSPIYFSPESPISRQDLVSWKMALEKRQLPVVDKKILQQFSGFIDIDKIHPDAWPALVADLAAGEQGIITLAFGYTRLFQPEKPVTKAQAAIALSTGDASAIVSEELARIEAESMAEKAVTAHSVLVAQVEKDLNARSAREEESLSLMKERAAVDSEMEVLSKLRREVEEQLQTLMSDKLEISYEKERMNKLRRDAETENQEITRLQYELEVERKALSMARAWAEDEAKRAREQAKALDEARGRWEKQGLKVIVDDDLREEAEAGVTWLAAEKQFSVEETIERSENLVDKLKKMADEVRGKCKDTINKIIEKIVLLISNLKKKAVELKNAAKSRLDDSLQGAKYNSAGLTSAVKESAKRVAGDWKEGVERLSQKFKT</sequence>
<evidence type="ECO:0000256" key="3">
    <source>
        <dbReference type="SAM" id="Phobius"/>
    </source>
</evidence>
<keyword evidence="1" id="KW-0175">Coiled coil</keyword>
<dbReference type="InterPro" id="IPR001119">
    <property type="entry name" value="SLH_dom"/>
</dbReference>
<feature type="region of interest" description="Disordered" evidence="2">
    <location>
        <begin position="374"/>
        <end position="396"/>
    </location>
</feature>
<gene>
    <name evidence="5" type="ORF">DH2020_048635</name>
</gene>
<keyword evidence="3" id="KW-1133">Transmembrane helix</keyword>
<feature type="compositionally biased region" description="Polar residues" evidence="2">
    <location>
        <begin position="140"/>
        <end position="157"/>
    </location>
</feature>
<comment type="caution">
    <text evidence="5">The sequence shown here is derived from an EMBL/GenBank/DDBJ whole genome shotgun (WGS) entry which is preliminary data.</text>
</comment>
<dbReference type="PANTHER" id="PTHR33740">
    <property type="entry name" value="GPI-ANCHORED ADHESIN-LIKE PROTEIN"/>
    <property type="match status" value="1"/>
</dbReference>
<feature type="compositionally biased region" description="Basic and acidic residues" evidence="2">
    <location>
        <begin position="194"/>
        <end position="203"/>
    </location>
</feature>
<dbReference type="EMBL" id="JABTTQ020003426">
    <property type="protein sequence ID" value="KAK6117620.1"/>
    <property type="molecule type" value="Genomic_DNA"/>
</dbReference>